<dbReference type="InterPro" id="IPR013766">
    <property type="entry name" value="Thioredoxin_domain"/>
</dbReference>
<dbReference type="Gene3D" id="3.40.30.10">
    <property type="entry name" value="Glutaredoxin"/>
    <property type="match status" value="1"/>
</dbReference>
<evidence type="ECO:0000256" key="1">
    <source>
        <dbReference type="SAM" id="Phobius"/>
    </source>
</evidence>
<keyword evidence="4" id="KW-1185">Reference proteome</keyword>
<name>A0ABV5S4L0_9ACTN</name>
<evidence type="ECO:0000313" key="4">
    <source>
        <dbReference type="Proteomes" id="UP001589532"/>
    </source>
</evidence>
<feature type="domain" description="Thioredoxin" evidence="2">
    <location>
        <begin position="48"/>
        <end position="178"/>
    </location>
</feature>
<dbReference type="PROSITE" id="PS51352">
    <property type="entry name" value="THIOREDOXIN_2"/>
    <property type="match status" value="1"/>
</dbReference>
<keyword evidence="1" id="KW-0472">Membrane</keyword>
<dbReference type="SUPFAM" id="SSF52833">
    <property type="entry name" value="Thioredoxin-like"/>
    <property type="match status" value="1"/>
</dbReference>
<dbReference type="Proteomes" id="UP001589532">
    <property type="component" value="Unassembled WGS sequence"/>
</dbReference>
<comment type="caution">
    <text evidence="3">The sequence shown here is derived from an EMBL/GenBank/DDBJ whole genome shotgun (WGS) entry which is preliminary data.</text>
</comment>
<dbReference type="EMBL" id="JBHMBW010000023">
    <property type="protein sequence ID" value="MFB9626601.1"/>
    <property type="molecule type" value="Genomic_DNA"/>
</dbReference>
<organism evidence="3 4">
    <name type="scientific">Nonomuraea helvata</name>
    <dbReference type="NCBI Taxonomy" id="37484"/>
    <lineage>
        <taxon>Bacteria</taxon>
        <taxon>Bacillati</taxon>
        <taxon>Actinomycetota</taxon>
        <taxon>Actinomycetes</taxon>
        <taxon>Streptosporangiales</taxon>
        <taxon>Streptosporangiaceae</taxon>
        <taxon>Nonomuraea</taxon>
    </lineage>
</organism>
<keyword evidence="1" id="KW-1133">Transmembrane helix</keyword>
<dbReference type="RefSeq" id="WP_345000889.1">
    <property type="nucleotide sequence ID" value="NZ_BAAAXV010000009.1"/>
</dbReference>
<reference evidence="3 4" key="1">
    <citation type="submission" date="2024-09" db="EMBL/GenBank/DDBJ databases">
        <authorList>
            <person name="Sun Q."/>
            <person name="Mori K."/>
        </authorList>
    </citation>
    <scope>NUCLEOTIDE SEQUENCE [LARGE SCALE GENOMIC DNA]</scope>
    <source>
        <strain evidence="3 4">JCM 3143</strain>
    </source>
</reference>
<accession>A0ABV5S4L0</accession>
<dbReference type="InterPro" id="IPR036249">
    <property type="entry name" value="Thioredoxin-like_sf"/>
</dbReference>
<keyword evidence="1" id="KW-0812">Transmembrane</keyword>
<gene>
    <name evidence="3" type="ORF">ACFFSA_26235</name>
</gene>
<protein>
    <submittedName>
        <fullName evidence="3">TlpA family protein disulfide reductase</fullName>
    </submittedName>
</protein>
<sequence length="178" mass="18844">MPYLVTLVTLLSVLCVLNLMLTVGVIRRLRKHSDALASRSADGRQAVITEGSVAPPYATVATDGSAVSRDLITEPVLVGFFSPGCDACHEAMPDFIAQAARFPRDQVLAVIVDQKGGLAGPQREQLEPVARVVVEDMDGPITTALRVQAFPVFALVGRGGRILAAGLRLSQVVTLARA</sequence>
<evidence type="ECO:0000313" key="3">
    <source>
        <dbReference type="EMBL" id="MFB9626601.1"/>
    </source>
</evidence>
<proteinExistence type="predicted"/>
<evidence type="ECO:0000259" key="2">
    <source>
        <dbReference type="PROSITE" id="PS51352"/>
    </source>
</evidence>
<feature type="transmembrane region" description="Helical" evidence="1">
    <location>
        <begin position="6"/>
        <end position="26"/>
    </location>
</feature>